<dbReference type="CDD" id="cd18010">
    <property type="entry name" value="DEXHc_HARP_SMARCAL1"/>
    <property type="match status" value="1"/>
</dbReference>
<dbReference type="InterPro" id="IPR002711">
    <property type="entry name" value="HNH"/>
</dbReference>
<keyword evidence="5" id="KW-1185">Reference proteome</keyword>
<dbReference type="GO" id="GO:0016787">
    <property type="term" value="F:hydrolase activity"/>
    <property type="evidence" value="ECO:0007669"/>
    <property type="project" value="UniProtKB-KW"/>
</dbReference>
<reference evidence="4" key="1">
    <citation type="submission" date="2021-01" db="UniProtKB">
        <authorList>
            <consortium name="EnsemblPlants"/>
        </authorList>
    </citation>
    <scope>IDENTIFICATION</scope>
</reference>
<evidence type="ECO:0000313" key="5">
    <source>
        <dbReference type="Proteomes" id="UP000594263"/>
    </source>
</evidence>
<dbReference type="GO" id="GO:0043596">
    <property type="term" value="C:nuclear replication fork"/>
    <property type="evidence" value="ECO:0007669"/>
    <property type="project" value="TreeGrafter"/>
</dbReference>
<dbReference type="GO" id="GO:0006281">
    <property type="term" value="P:DNA repair"/>
    <property type="evidence" value="ECO:0007669"/>
    <property type="project" value="TreeGrafter"/>
</dbReference>
<dbReference type="Gene3D" id="3.40.50.300">
    <property type="entry name" value="P-loop containing nucleotide triphosphate hydrolases"/>
    <property type="match status" value="1"/>
</dbReference>
<dbReference type="Pfam" id="PF01844">
    <property type="entry name" value="HNH"/>
    <property type="match status" value="1"/>
</dbReference>
<dbReference type="Pfam" id="PF00176">
    <property type="entry name" value="SNF2-rel_dom"/>
    <property type="match status" value="1"/>
</dbReference>
<evidence type="ECO:0000313" key="4">
    <source>
        <dbReference type="EnsemblPlants" id="Kaladp0040s0466.1.v1.1"/>
    </source>
</evidence>
<sequence length="1200" mass="136010">MEITEEQRKRAEASRLAALAKRKVAQERHPCTDFKVRKLESTSAELPLVPRKLGADRPGHVLRPHLPQKFRVTLQICSPDSFCVTPEAVKGFPFPGEPECFRRLNQLLPTVIPSHFTQVDEGGKACVYKLEEYDSVLRCLKKSEQVEFEEIPWGTYNAVERMSHSHISGEWIPCRPEHLPDVKVDELISTLPKTLLDYLLPFQLEGIKFGLRRGGRCLIADDMGLGKTLQAVAIAYCFMKEGSILVVCPAILRFSWAEELERWFPCLPTDIHLVFGHHNNPACLTRRPKVVVISYKMLHHLHKSMLEQEWAVLIVDESHHLRCSKKKNEPKEIRSLLDVASKVKRVVLLSGTPSLSRPFDIFNQIDLLWPGLLGKNKYEFAKTYCAVKSVLDVQGKTFQDFTGGKRLDELNVLLKQTVMIRRLKEHVLVQLPPKRRQIIRLLLSKSDIASAFACSNVGDDEASTNATNDGYESQIADATNVYPGALVEMSYQQRGIAKLSGFCQWMSLHPIIVEADNAEISDIHTGSRKMIIFAHHHKVLDGVERFISEKGVSFVRIDGTTLARDRQASVISFQSSPEVKVAIIGVEAGGFGIDLTSAQDVVFLELPITANSMLQAEDRAHRRGQTKGVNIYIFCAKDTLDESHWQRLNRSLQRVSSTTNGKYDSVKEIEVERISTLEASTKFYNFGDKIIENQSCHEQVGGERDDLSTCLPSDSLQAEEPAFEVGHSLDQLEAQSDTVLASPEVVCIPKKKCTTSEFEIENDVSENIRGQGSNSDTTCGRASEEREAIWPVSTARHTSALDQQHEPNENCSFDVHCLRFEVSRYTGRIHLYLCNAGTDSRPRPLFENFRPDEVEALGSAENCSQKIGGRFIKENPGYRSAIVAFINDWNNLRPVKRKKLFGKPLQLPLTAELCYLEESTNHTADGLLKGQSKRRKTPIDEVSCPLPSDAIWKKVRLCNGYKSKEKEYTQGWSSMDEPLCKLCQRPCRNCNAKTPEYFEDLFCNLHCYDEYRVRTSNRSLRQELFQLEHGVCTSCQLDCHNLVKRLKPLSLSRRRDYIKQHAPRVASRKKLLEKLIKDPNEGHAWHADHIIPVYRGGGECQLDNMRTLCVACHYDVTAAQRRERRVMKNEAKKKLETIVNNFKNDQESERTNSCLKEQQLRENILEEELFIQVAGSAYSNDTAVGATSFDLKNTIIDPSK</sequence>
<dbReference type="PANTHER" id="PTHR45766">
    <property type="entry name" value="DNA ANNEALING HELICASE AND ENDONUCLEASE ZRANB3 FAMILY MEMBER"/>
    <property type="match status" value="1"/>
</dbReference>
<dbReference type="Pfam" id="PF00271">
    <property type="entry name" value="Helicase_C"/>
    <property type="match status" value="1"/>
</dbReference>
<organism evidence="4 5">
    <name type="scientific">Kalanchoe fedtschenkoi</name>
    <name type="common">Lavender scallops</name>
    <name type="synonym">South American air plant</name>
    <dbReference type="NCBI Taxonomy" id="63787"/>
    <lineage>
        <taxon>Eukaryota</taxon>
        <taxon>Viridiplantae</taxon>
        <taxon>Streptophyta</taxon>
        <taxon>Embryophyta</taxon>
        <taxon>Tracheophyta</taxon>
        <taxon>Spermatophyta</taxon>
        <taxon>Magnoliopsida</taxon>
        <taxon>eudicotyledons</taxon>
        <taxon>Gunneridae</taxon>
        <taxon>Pentapetalae</taxon>
        <taxon>Saxifragales</taxon>
        <taxon>Crassulaceae</taxon>
        <taxon>Kalanchoe</taxon>
    </lineage>
</organism>
<dbReference type="GO" id="GO:0008270">
    <property type="term" value="F:zinc ion binding"/>
    <property type="evidence" value="ECO:0007669"/>
    <property type="project" value="InterPro"/>
</dbReference>
<keyword evidence="1" id="KW-0378">Hydrolase</keyword>
<dbReference type="SUPFAM" id="SSF52540">
    <property type="entry name" value="P-loop containing nucleoside triphosphate hydrolases"/>
    <property type="match status" value="2"/>
</dbReference>
<dbReference type="OMA" id="WRKVVLH"/>
<evidence type="ECO:0000259" key="3">
    <source>
        <dbReference type="PROSITE" id="PS51194"/>
    </source>
</evidence>
<dbReference type="GO" id="GO:0005524">
    <property type="term" value="F:ATP binding"/>
    <property type="evidence" value="ECO:0007669"/>
    <property type="project" value="InterPro"/>
</dbReference>
<dbReference type="GO" id="GO:0003676">
    <property type="term" value="F:nucleic acid binding"/>
    <property type="evidence" value="ECO:0007669"/>
    <property type="project" value="InterPro"/>
</dbReference>
<accession>A0A7N0ZVH1</accession>
<dbReference type="PANTHER" id="PTHR45766:SF5">
    <property type="entry name" value="SNF2 DOMAIN-CONTAINING PROTEIN _ HELICASE DOMAIN-CONTAINING PROTEIN _ HNH ENDONUCLEASE DOMAIN-CONTAINING PROTEIN"/>
    <property type="match status" value="1"/>
</dbReference>
<dbReference type="Gene3D" id="3.40.50.10810">
    <property type="entry name" value="Tandem AAA-ATPase domain"/>
    <property type="match status" value="1"/>
</dbReference>
<name>A0A7N0ZVH1_KALFE</name>
<evidence type="ECO:0000259" key="2">
    <source>
        <dbReference type="PROSITE" id="PS51192"/>
    </source>
</evidence>
<dbReference type="CDD" id="cd18793">
    <property type="entry name" value="SF2_C_SNF"/>
    <property type="match status" value="1"/>
</dbReference>
<dbReference type="InterPro" id="IPR038718">
    <property type="entry name" value="SNF2-like_sf"/>
</dbReference>
<dbReference type="SMART" id="SM00490">
    <property type="entry name" value="HELICc"/>
    <property type="match status" value="1"/>
</dbReference>
<dbReference type="Gramene" id="Kaladp0040s0466.1.v1.1">
    <property type="protein sequence ID" value="Kaladp0040s0466.1.v1.1"/>
    <property type="gene ID" value="Kaladp0040s0466.v1.1"/>
</dbReference>
<evidence type="ECO:0008006" key="6">
    <source>
        <dbReference type="Google" id="ProtNLM"/>
    </source>
</evidence>
<dbReference type="InterPro" id="IPR003615">
    <property type="entry name" value="HNH_nuc"/>
</dbReference>
<proteinExistence type="predicted"/>
<dbReference type="InterPro" id="IPR001650">
    <property type="entry name" value="Helicase_C-like"/>
</dbReference>
<dbReference type="InterPro" id="IPR014001">
    <property type="entry name" value="Helicase_ATP-bd"/>
</dbReference>
<protein>
    <recommendedName>
        <fullName evidence="6">DNA annealing helicase and endonuclease ZRANB3</fullName>
    </recommendedName>
</protein>
<dbReference type="PROSITE" id="PS51194">
    <property type="entry name" value="HELICASE_CTER"/>
    <property type="match status" value="1"/>
</dbReference>
<evidence type="ECO:0000256" key="1">
    <source>
        <dbReference type="ARBA" id="ARBA00022801"/>
    </source>
</evidence>
<dbReference type="GO" id="GO:0031297">
    <property type="term" value="P:replication fork processing"/>
    <property type="evidence" value="ECO:0007669"/>
    <property type="project" value="TreeGrafter"/>
</dbReference>
<dbReference type="CDD" id="cd00085">
    <property type="entry name" value="HNHc"/>
    <property type="match status" value="1"/>
</dbReference>
<dbReference type="GO" id="GO:0004520">
    <property type="term" value="F:DNA endonuclease activity"/>
    <property type="evidence" value="ECO:0007669"/>
    <property type="project" value="TreeGrafter"/>
</dbReference>
<dbReference type="PROSITE" id="PS51192">
    <property type="entry name" value="HELICASE_ATP_BIND_1"/>
    <property type="match status" value="1"/>
</dbReference>
<dbReference type="EnsemblPlants" id="Kaladp0040s0466.1.v1.1">
    <property type="protein sequence ID" value="Kaladp0040s0466.1.v1.1"/>
    <property type="gene ID" value="Kaladp0040s0466.v1.1"/>
</dbReference>
<dbReference type="Gene3D" id="1.10.30.50">
    <property type="match status" value="1"/>
</dbReference>
<dbReference type="Proteomes" id="UP000594263">
    <property type="component" value="Unplaced"/>
</dbReference>
<dbReference type="AlphaFoldDB" id="A0A7N0ZVH1"/>
<feature type="domain" description="Helicase C-terminal" evidence="3">
    <location>
        <begin position="507"/>
        <end position="670"/>
    </location>
</feature>
<dbReference type="InterPro" id="IPR027417">
    <property type="entry name" value="P-loop_NTPase"/>
</dbReference>
<feature type="domain" description="Helicase ATP-binding" evidence="2">
    <location>
        <begin position="208"/>
        <end position="371"/>
    </location>
</feature>
<dbReference type="FunFam" id="3.40.50.10810:FF:000065">
    <property type="entry name" value="SNF2 DNA repair protein, putative"/>
    <property type="match status" value="1"/>
</dbReference>
<dbReference type="InterPro" id="IPR049730">
    <property type="entry name" value="SNF2/RAD54-like_C"/>
</dbReference>
<dbReference type="SMART" id="SM00487">
    <property type="entry name" value="DEXDc"/>
    <property type="match status" value="1"/>
</dbReference>
<dbReference type="InterPro" id="IPR000330">
    <property type="entry name" value="SNF2_N"/>
</dbReference>